<organism evidence="2 3">
    <name type="scientific">Actinokineospora auranticolor</name>
    <dbReference type="NCBI Taxonomy" id="155976"/>
    <lineage>
        <taxon>Bacteria</taxon>
        <taxon>Bacillati</taxon>
        <taxon>Actinomycetota</taxon>
        <taxon>Actinomycetes</taxon>
        <taxon>Pseudonocardiales</taxon>
        <taxon>Pseudonocardiaceae</taxon>
        <taxon>Actinokineospora</taxon>
    </lineage>
</organism>
<feature type="transmembrane region" description="Helical" evidence="1">
    <location>
        <begin position="36"/>
        <end position="56"/>
    </location>
</feature>
<feature type="transmembrane region" description="Helical" evidence="1">
    <location>
        <begin position="68"/>
        <end position="92"/>
    </location>
</feature>
<dbReference type="Proteomes" id="UP000239203">
    <property type="component" value="Unassembled WGS sequence"/>
</dbReference>
<dbReference type="RefSeq" id="WP_104482603.1">
    <property type="nucleotide sequence ID" value="NZ_CP154825.1"/>
</dbReference>
<name>A0A2S6GEJ5_9PSEU</name>
<keyword evidence="3" id="KW-1185">Reference proteome</keyword>
<proteinExistence type="predicted"/>
<evidence type="ECO:0000313" key="2">
    <source>
        <dbReference type="EMBL" id="PPK63653.1"/>
    </source>
</evidence>
<accession>A0A2S6GEJ5</accession>
<comment type="caution">
    <text evidence="2">The sequence shown here is derived from an EMBL/GenBank/DDBJ whole genome shotgun (WGS) entry which is preliminary data.</text>
</comment>
<keyword evidence="1" id="KW-0472">Membrane</keyword>
<protein>
    <submittedName>
        <fullName evidence="2">Uncharacterized protein</fullName>
    </submittedName>
</protein>
<dbReference type="AlphaFoldDB" id="A0A2S6GEJ5"/>
<keyword evidence="1" id="KW-0812">Transmembrane</keyword>
<sequence length="93" mass="9646">MFSAFKREFAATSLFTAVVAAVSSLGGIYGQVFAIGPWGLVLALGTILVLTTASAVRRGMRSNQITKTQVAFTAALLVATVLILPIAAIALFT</sequence>
<evidence type="ECO:0000313" key="3">
    <source>
        <dbReference type="Proteomes" id="UP000239203"/>
    </source>
</evidence>
<gene>
    <name evidence="2" type="ORF">CLV40_12660</name>
</gene>
<evidence type="ECO:0000256" key="1">
    <source>
        <dbReference type="SAM" id="Phobius"/>
    </source>
</evidence>
<reference evidence="2 3" key="1">
    <citation type="submission" date="2018-02" db="EMBL/GenBank/DDBJ databases">
        <title>Genomic Encyclopedia of Archaeal and Bacterial Type Strains, Phase II (KMG-II): from individual species to whole genera.</title>
        <authorList>
            <person name="Goeker M."/>
        </authorList>
    </citation>
    <scope>NUCLEOTIDE SEQUENCE [LARGE SCALE GENOMIC DNA]</scope>
    <source>
        <strain evidence="2 3">YU 961-1</strain>
    </source>
</reference>
<dbReference type="EMBL" id="PTIX01000026">
    <property type="protein sequence ID" value="PPK63653.1"/>
    <property type="molecule type" value="Genomic_DNA"/>
</dbReference>
<keyword evidence="1" id="KW-1133">Transmembrane helix</keyword>